<gene>
    <name evidence="1" type="ORF">CCACVL1_18363</name>
</gene>
<dbReference type="EMBL" id="AWWV01011685">
    <property type="protein sequence ID" value="OMO71209.1"/>
    <property type="molecule type" value="Genomic_DNA"/>
</dbReference>
<protein>
    <submittedName>
        <fullName evidence="1">Uncharacterized protein</fullName>
    </submittedName>
</protein>
<name>A0A1R3HLI5_COCAP</name>
<evidence type="ECO:0000313" key="2">
    <source>
        <dbReference type="Proteomes" id="UP000188268"/>
    </source>
</evidence>
<sequence length="31" mass="3303">MVTCKLQCTAAWQKASNVPQPITGSILGLRS</sequence>
<reference evidence="1 2" key="1">
    <citation type="submission" date="2013-09" db="EMBL/GenBank/DDBJ databases">
        <title>Corchorus capsularis genome sequencing.</title>
        <authorList>
            <person name="Alam M."/>
            <person name="Haque M.S."/>
            <person name="Islam M.S."/>
            <person name="Emdad E.M."/>
            <person name="Islam M.M."/>
            <person name="Ahmed B."/>
            <person name="Halim A."/>
            <person name="Hossen Q.M.M."/>
            <person name="Hossain M.Z."/>
            <person name="Ahmed R."/>
            <person name="Khan M.M."/>
            <person name="Islam R."/>
            <person name="Rashid M.M."/>
            <person name="Khan S.A."/>
            <person name="Rahman M.S."/>
            <person name="Alam M."/>
        </authorList>
    </citation>
    <scope>NUCLEOTIDE SEQUENCE [LARGE SCALE GENOMIC DNA]</scope>
    <source>
        <strain evidence="2">cv. CVL-1</strain>
        <tissue evidence="1">Whole seedling</tissue>
    </source>
</reference>
<dbReference type="AlphaFoldDB" id="A0A1R3HLI5"/>
<accession>A0A1R3HLI5</accession>
<organism evidence="1 2">
    <name type="scientific">Corchorus capsularis</name>
    <name type="common">Jute</name>
    <dbReference type="NCBI Taxonomy" id="210143"/>
    <lineage>
        <taxon>Eukaryota</taxon>
        <taxon>Viridiplantae</taxon>
        <taxon>Streptophyta</taxon>
        <taxon>Embryophyta</taxon>
        <taxon>Tracheophyta</taxon>
        <taxon>Spermatophyta</taxon>
        <taxon>Magnoliopsida</taxon>
        <taxon>eudicotyledons</taxon>
        <taxon>Gunneridae</taxon>
        <taxon>Pentapetalae</taxon>
        <taxon>rosids</taxon>
        <taxon>malvids</taxon>
        <taxon>Malvales</taxon>
        <taxon>Malvaceae</taxon>
        <taxon>Grewioideae</taxon>
        <taxon>Apeibeae</taxon>
        <taxon>Corchorus</taxon>
    </lineage>
</organism>
<evidence type="ECO:0000313" key="1">
    <source>
        <dbReference type="EMBL" id="OMO71209.1"/>
    </source>
</evidence>
<proteinExistence type="predicted"/>
<keyword evidence="2" id="KW-1185">Reference proteome</keyword>
<dbReference type="Proteomes" id="UP000188268">
    <property type="component" value="Unassembled WGS sequence"/>
</dbReference>
<comment type="caution">
    <text evidence="1">The sequence shown here is derived from an EMBL/GenBank/DDBJ whole genome shotgun (WGS) entry which is preliminary data.</text>
</comment>
<dbReference type="Gramene" id="OMO71209">
    <property type="protein sequence ID" value="OMO71209"/>
    <property type="gene ID" value="CCACVL1_18363"/>
</dbReference>